<organism evidence="1 2">
    <name type="scientific">Elliptochloris bilobata</name>
    <dbReference type="NCBI Taxonomy" id="381761"/>
    <lineage>
        <taxon>Eukaryota</taxon>
        <taxon>Viridiplantae</taxon>
        <taxon>Chlorophyta</taxon>
        <taxon>core chlorophytes</taxon>
        <taxon>Trebouxiophyceae</taxon>
        <taxon>Trebouxiophyceae incertae sedis</taxon>
        <taxon>Elliptochloris clade</taxon>
        <taxon>Elliptochloris</taxon>
    </lineage>
</organism>
<comment type="caution">
    <text evidence="1">The sequence shown here is derived from an EMBL/GenBank/DDBJ whole genome shotgun (WGS) entry which is preliminary data.</text>
</comment>
<dbReference type="Gene3D" id="3.40.50.1110">
    <property type="entry name" value="SGNH hydrolase"/>
    <property type="match status" value="1"/>
</dbReference>
<evidence type="ECO:0000313" key="1">
    <source>
        <dbReference type="EMBL" id="KAK9833339.1"/>
    </source>
</evidence>
<dbReference type="SUPFAM" id="SSF52266">
    <property type="entry name" value="SGNH hydrolase"/>
    <property type="match status" value="1"/>
</dbReference>
<name>A0AAW1RI87_9CHLO</name>
<dbReference type="CDD" id="cd00229">
    <property type="entry name" value="SGNH_hydrolase"/>
    <property type="match status" value="1"/>
</dbReference>
<keyword evidence="2" id="KW-1185">Reference proteome</keyword>
<dbReference type="EMBL" id="JALJOU010000037">
    <property type="protein sequence ID" value="KAK9833339.1"/>
    <property type="molecule type" value="Genomic_DNA"/>
</dbReference>
<sequence length="420" mass="46835">MDKLLSGQPISAIMLGGSVEIGAELRAKDDAYFAHVSRWINETFPVKPGAGSHTFHNAARSATGSPFFASCLHDHVPDQNVDLVFLQFDVNDGQKAPYMNNGHRRSLEVIIRKMLQLPHRPAVVYLHWWSPTLNQGRRSFWNSTVQPETGLFAHYYGLPSVSLRDVWFHKWAVNQPGFRQRDIMCSVNHPNVLGHQYMADLVIALLQNYAAATTLFPPTEGDAAAVVAELPEPMLPSNWESATGACLHDESLHAAALPGMESTKGFAWVDDKTSYGAHRWGWASEHVGDFLELQVDTSIPESPAGADSWLSVAVLMSYQHMGAAQFECVRNCKCNTLQIDALWKLRMSIKEHWHVKVTASPECVVRLSNVAPERADGNRFKLEAFTVRPGDLYLGEGMYHFGSERYALVENGQSTSQARY</sequence>
<proteinExistence type="predicted"/>
<evidence type="ECO:0008006" key="3">
    <source>
        <dbReference type="Google" id="ProtNLM"/>
    </source>
</evidence>
<reference evidence="1 2" key="1">
    <citation type="journal article" date="2024" name="Nat. Commun.">
        <title>Phylogenomics reveals the evolutionary origins of lichenization in chlorophyte algae.</title>
        <authorList>
            <person name="Puginier C."/>
            <person name="Libourel C."/>
            <person name="Otte J."/>
            <person name="Skaloud P."/>
            <person name="Haon M."/>
            <person name="Grisel S."/>
            <person name="Petersen M."/>
            <person name="Berrin J.G."/>
            <person name="Delaux P.M."/>
            <person name="Dal Grande F."/>
            <person name="Keller J."/>
        </authorList>
    </citation>
    <scope>NUCLEOTIDE SEQUENCE [LARGE SCALE GENOMIC DNA]</scope>
    <source>
        <strain evidence="1 2">SAG 245.80</strain>
    </source>
</reference>
<dbReference type="AlphaFoldDB" id="A0AAW1RI87"/>
<dbReference type="InterPro" id="IPR036514">
    <property type="entry name" value="SGNH_hydro_sf"/>
</dbReference>
<accession>A0AAW1RI87</accession>
<evidence type="ECO:0000313" key="2">
    <source>
        <dbReference type="Proteomes" id="UP001445335"/>
    </source>
</evidence>
<dbReference type="PANTHER" id="PTHR34407">
    <property type="entry name" value="EXPRESSED PROTEIN"/>
    <property type="match status" value="1"/>
</dbReference>
<protein>
    <recommendedName>
        <fullName evidence="3">SGNH hydrolase-type esterase domain-containing protein</fullName>
    </recommendedName>
</protein>
<dbReference type="Proteomes" id="UP001445335">
    <property type="component" value="Unassembled WGS sequence"/>
</dbReference>
<dbReference type="PANTHER" id="PTHR34407:SF1">
    <property type="entry name" value="SGNH HYDROLASE-TYPE ESTERASE DOMAIN-CONTAINING PROTEIN"/>
    <property type="match status" value="1"/>
</dbReference>
<gene>
    <name evidence="1" type="ORF">WJX81_007962</name>
</gene>